<evidence type="ECO:0000256" key="1">
    <source>
        <dbReference type="ARBA" id="ARBA00004610"/>
    </source>
</evidence>
<accession>A0A8J4YH71</accession>
<gene>
    <name evidence="13" type="primary">inx2_8</name>
    <name evidence="12" type="synonym">inx</name>
    <name evidence="13" type="ORF">GWK47_003820</name>
</gene>
<feature type="transmembrane region" description="Helical" evidence="12">
    <location>
        <begin position="20"/>
        <end position="43"/>
    </location>
</feature>
<protein>
    <recommendedName>
        <fullName evidence="12">Innexin</fullName>
    </recommendedName>
</protein>
<dbReference type="InterPro" id="IPR000990">
    <property type="entry name" value="Innexin"/>
</dbReference>
<dbReference type="AlphaFoldDB" id="A0A8J4YH71"/>
<evidence type="ECO:0000256" key="9">
    <source>
        <dbReference type="ARBA" id="ARBA00023065"/>
    </source>
</evidence>
<evidence type="ECO:0000256" key="3">
    <source>
        <dbReference type="ARBA" id="ARBA00022448"/>
    </source>
</evidence>
<dbReference type="PROSITE" id="PS51013">
    <property type="entry name" value="PANNEXIN"/>
    <property type="match status" value="1"/>
</dbReference>
<dbReference type="GO" id="GO:0005886">
    <property type="term" value="C:plasma membrane"/>
    <property type="evidence" value="ECO:0007669"/>
    <property type="project" value="UniProtKB-SubCell"/>
</dbReference>
<feature type="transmembrane region" description="Helical" evidence="12">
    <location>
        <begin position="117"/>
        <end position="134"/>
    </location>
</feature>
<dbReference type="GO" id="GO:0005243">
    <property type="term" value="F:gap junction channel activity"/>
    <property type="evidence" value="ECO:0007669"/>
    <property type="project" value="TreeGrafter"/>
</dbReference>
<sequence>MYYILRDNIRQLLNINTIKIDNIFFFLHYKITMVLLVVFGLLVTKKQYFGDPIDCIVEAINSDTIDMYCWIQSTYTIPELTGAIVGEEVAHPGVANYGAIKHGKGGTESYAIKHHKYYQWVVLFLSLQAFMFYLPRFIWKTWEGGRVGSLVGELHQPVGDNTLRQQRLAVAVEYFTRYLHHHNLYAFQFFFCEILNFANIIGQIYFTDRFLDYGFLNYGPRVSDYATTADLAGHDPKDEIFPKVAKCTFHMFGPSGTIMRHDALCVLPLNILNEKIFAFLWYWFVLVAVVSGLGLVYRLATFLPTFRTWLLNGRSRLVAKEKINSISRRCYIGDWFILYLIAKNMDAFVYRDFIQELSESLADEDKVS</sequence>
<keyword evidence="9 12" id="KW-0406">Ion transport</keyword>
<keyword evidence="8 12" id="KW-1133">Transmembrane helix</keyword>
<evidence type="ECO:0000313" key="13">
    <source>
        <dbReference type="EMBL" id="KAG0728155.1"/>
    </source>
</evidence>
<dbReference type="GO" id="GO:0005921">
    <property type="term" value="C:gap junction"/>
    <property type="evidence" value="ECO:0007669"/>
    <property type="project" value="UniProtKB-SubCell"/>
</dbReference>
<dbReference type="GO" id="GO:0007602">
    <property type="term" value="P:phototransduction"/>
    <property type="evidence" value="ECO:0007669"/>
    <property type="project" value="TreeGrafter"/>
</dbReference>
<evidence type="ECO:0000313" key="14">
    <source>
        <dbReference type="Proteomes" id="UP000770661"/>
    </source>
</evidence>
<keyword evidence="7" id="KW-0965">Cell junction</keyword>
<keyword evidence="4" id="KW-1003">Cell membrane</keyword>
<dbReference type="Proteomes" id="UP000770661">
    <property type="component" value="Unassembled WGS sequence"/>
</dbReference>
<dbReference type="PANTHER" id="PTHR11893:SF41">
    <property type="entry name" value="INNEXIN INX2"/>
    <property type="match status" value="1"/>
</dbReference>
<comment type="subcellular location">
    <subcellularLocation>
        <location evidence="1">Cell junction</location>
        <location evidence="1">Gap junction</location>
    </subcellularLocation>
    <subcellularLocation>
        <location evidence="2 12">Cell membrane</location>
        <topology evidence="2 12">Multi-pass membrane protein</topology>
    </subcellularLocation>
</comment>
<feature type="transmembrane region" description="Helical" evidence="12">
    <location>
        <begin position="184"/>
        <end position="206"/>
    </location>
</feature>
<dbReference type="GO" id="GO:0034220">
    <property type="term" value="P:monoatomic ion transmembrane transport"/>
    <property type="evidence" value="ECO:0007669"/>
    <property type="project" value="UniProtKB-KW"/>
</dbReference>
<comment type="caution">
    <text evidence="13">The sequence shown here is derived from an EMBL/GenBank/DDBJ whole genome shotgun (WGS) entry which is preliminary data.</text>
</comment>
<dbReference type="EMBL" id="JACEEZ010002571">
    <property type="protein sequence ID" value="KAG0728155.1"/>
    <property type="molecule type" value="Genomic_DNA"/>
</dbReference>
<evidence type="ECO:0000256" key="2">
    <source>
        <dbReference type="ARBA" id="ARBA00004651"/>
    </source>
</evidence>
<keyword evidence="3 12" id="KW-0813">Transport</keyword>
<reference evidence="13" key="1">
    <citation type="submission" date="2020-07" db="EMBL/GenBank/DDBJ databases">
        <title>The High-quality genome of the commercially important snow crab, Chionoecetes opilio.</title>
        <authorList>
            <person name="Jeong J.-H."/>
            <person name="Ryu S."/>
        </authorList>
    </citation>
    <scope>NUCLEOTIDE SEQUENCE</scope>
    <source>
        <strain evidence="13">MADBK_172401_WGS</strain>
        <tissue evidence="13">Digestive gland</tissue>
    </source>
</reference>
<dbReference type="PANTHER" id="PTHR11893">
    <property type="entry name" value="INNEXIN"/>
    <property type="match status" value="1"/>
</dbReference>
<dbReference type="OrthoDB" id="5867527at2759"/>
<evidence type="ECO:0000256" key="7">
    <source>
        <dbReference type="ARBA" id="ARBA00022949"/>
    </source>
</evidence>
<comment type="similarity">
    <text evidence="12">Belongs to the pannexin family.</text>
</comment>
<evidence type="ECO:0000256" key="6">
    <source>
        <dbReference type="ARBA" id="ARBA00022868"/>
    </source>
</evidence>
<organism evidence="13 14">
    <name type="scientific">Chionoecetes opilio</name>
    <name type="common">Atlantic snow crab</name>
    <name type="synonym">Cancer opilio</name>
    <dbReference type="NCBI Taxonomy" id="41210"/>
    <lineage>
        <taxon>Eukaryota</taxon>
        <taxon>Metazoa</taxon>
        <taxon>Ecdysozoa</taxon>
        <taxon>Arthropoda</taxon>
        <taxon>Crustacea</taxon>
        <taxon>Multicrustacea</taxon>
        <taxon>Malacostraca</taxon>
        <taxon>Eumalacostraca</taxon>
        <taxon>Eucarida</taxon>
        <taxon>Decapoda</taxon>
        <taxon>Pleocyemata</taxon>
        <taxon>Brachyura</taxon>
        <taxon>Eubrachyura</taxon>
        <taxon>Majoidea</taxon>
        <taxon>Majidae</taxon>
        <taxon>Chionoecetes</taxon>
    </lineage>
</organism>
<evidence type="ECO:0000256" key="4">
    <source>
        <dbReference type="ARBA" id="ARBA00022475"/>
    </source>
</evidence>
<keyword evidence="6" id="KW-0303">Gap junction</keyword>
<keyword evidence="14" id="KW-1185">Reference proteome</keyword>
<feature type="transmembrane region" description="Helical" evidence="12">
    <location>
        <begin position="276"/>
        <end position="297"/>
    </location>
</feature>
<proteinExistence type="inferred from homology"/>
<evidence type="ECO:0000256" key="8">
    <source>
        <dbReference type="ARBA" id="ARBA00022989"/>
    </source>
</evidence>
<keyword evidence="10 12" id="KW-0472">Membrane</keyword>
<evidence type="ECO:0000256" key="12">
    <source>
        <dbReference type="RuleBase" id="RU010713"/>
    </source>
</evidence>
<evidence type="ECO:0000256" key="5">
    <source>
        <dbReference type="ARBA" id="ARBA00022692"/>
    </source>
</evidence>
<dbReference type="PRINTS" id="PR01262">
    <property type="entry name" value="INNEXIN"/>
</dbReference>
<dbReference type="Pfam" id="PF00876">
    <property type="entry name" value="Innexin"/>
    <property type="match status" value="1"/>
</dbReference>
<evidence type="ECO:0000256" key="11">
    <source>
        <dbReference type="ARBA" id="ARBA00023303"/>
    </source>
</evidence>
<comment type="function">
    <text evidence="12">Structural component of the gap junctions.</text>
</comment>
<keyword evidence="11 12" id="KW-0407">Ion channel</keyword>
<evidence type="ECO:0000256" key="10">
    <source>
        <dbReference type="ARBA" id="ARBA00023136"/>
    </source>
</evidence>
<keyword evidence="5 12" id="KW-0812">Transmembrane</keyword>
<name>A0A8J4YH71_CHIOP</name>